<dbReference type="Proteomes" id="UP000231057">
    <property type="component" value="Chromosome"/>
</dbReference>
<protein>
    <recommendedName>
        <fullName evidence="5">SAM-dependent methyltransferase</fullName>
    </recommendedName>
</protein>
<accession>A0A2D2Q0M8</accession>
<dbReference type="EMBL" id="CP018092">
    <property type="protein sequence ID" value="ATS18054.1"/>
    <property type="molecule type" value="Genomic_DNA"/>
</dbReference>
<reference evidence="4" key="2">
    <citation type="journal article" date="2022" name="Front. Microbiol.">
        <title>Comparative Genomic Analysis Revealed Distinct Molecular Components and Organization of CO2-Concentrating Mechanism in Thermophilic Cyanobacteria.</title>
        <authorList>
            <person name="Tang J."/>
            <person name="Zhou H."/>
            <person name="Yao D."/>
            <person name="Riaz S."/>
            <person name="You D."/>
            <person name="Klepacz-Smolka A."/>
            <person name="Daroch M."/>
        </authorList>
    </citation>
    <scope>NUCLEOTIDE SEQUENCE [LARGE SCALE GENOMIC DNA]</scope>
    <source>
        <strain evidence="4">PCC 6715</strain>
    </source>
</reference>
<reference evidence="3 4" key="1">
    <citation type="submission" date="2016-11" db="EMBL/GenBank/DDBJ databases">
        <title>Complete genome sequence of thermophilic cyanobacteria strain Synechococcus sp. PCC6715.</title>
        <authorList>
            <person name="Tang J."/>
            <person name="Daroch M."/>
            <person name="Liang Y."/>
            <person name="Jiang D."/>
            <person name="Shah M."/>
        </authorList>
    </citation>
    <scope>NUCLEOTIDE SEQUENCE [LARGE SCALE GENOMIC DNA]</scope>
    <source>
        <strain evidence="3 4">PCC 6715</strain>
    </source>
</reference>
<dbReference type="Pfam" id="PF02636">
    <property type="entry name" value="Methyltransf_28"/>
    <property type="match status" value="1"/>
</dbReference>
<dbReference type="OrthoDB" id="9794208at2"/>
<dbReference type="PANTHER" id="PTHR12049:SF7">
    <property type="entry name" value="PROTEIN ARGININE METHYLTRANSFERASE NDUFAF7, MITOCHONDRIAL"/>
    <property type="match status" value="1"/>
</dbReference>
<organism evidence="3 4">
    <name type="scientific">Parathermosynechococcus lividus PCC 6715</name>
    <dbReference type="NCBI Taxonomy" id="1917166"/>
    <lineage>
        <taxon>Bacteria</taxon>
        <taxon>Bacillati</taxon>
        <taxon>Cyanobacteriota</taxon>
        <taxon>Cyanophyceae</taxon>
        <taxon>Acaryochloridales</taxon>
        <taxon>Thermosynechococcaceae</taxon>
        <taxon>Parathermosynechococcus</taxon>
    </lineage>
</organism>
<evidence type="ECO:0000256" key="1">
    <source>
        <dbReference type="ARBA" id="ARBA00022603"/>
    </source>
</evidence>
<keyword evidence="2" id="KW-0808">Transferase</keyword>
<evidence type="ECO:0000256" key="2">
    <source>
        <dbReference type="ARBA" id="ARBA00022679"/>
    </source>
</evidence>
<evidence type="ECO:0000313" key="3">
    <source>
        <dbReference type="EMBL" id="ATS18054.1"/>
    </source>
</evidence>
<dbReference type="GO" id="GO:0032259">
    <property type="term" value="P:methylation"/>
    <property type="evidence" value="ECO:0007669"/>
    <property type="project" value="UniProtKB-KW"/>
</dbReference>
<dbReference type="GO" id="GO:0035243">
    <property type="term" value="F:protein-arginine omega-N symmetric methyltransferase activity"/>
    <property type="evidence" value="ECO:0007669"/>
    <property type="project" value="TreeGrafter"/>
</dbReference>
<sequence>MSDRGCPQLLERITARIDAVGAIPFAEFMALALYDPQWGYYNRPQITIGRRGDFTTASTITVDFGELLTDAFVLMWQALGQPTPFTLLEMGAGDGQFAAAVLTYSQQMHPDFFAALDYAIQEQSPTLQQRQRQWLQPWGDRLRWLSPDTVPDPFIGCIFSNELVDAFPVHRLQWQGTQWQELYVTLNAQGQFQDVLHPLKDDQIHQYFATVGIDPQQQHYSDGYRTEVNLQLIPWLKQVSQCLQRGFVLTIDYGYPAHQYYHPARCEGTLQCYYQHRYHDNPYRFVGTQDITAHVDITALERYGEQFGLHPLYITRQSLFLMALGLGNRLMAQQHTNGNLRQALSRHQSLHHLIDPLGLGGFYVVLQSKQASLRLPELDAVGSRLPL</sequence>
<dbReference type="InterPro" id="IPR038375">
    <property type="entry name" value="NDUFAF7_sf"/>
</dbReference>
<proteinExistence type="predicted"/>
<dbReference type="AlphaFoldDB" id="A0A2D2Q0M8"/>
<dbReference type="Gene3D" id="3.40.50.12710">
    <property type="match status" value="1"/>
</dbReference>
<evidence type="ECO:0000313" key="4">
    <source>
        <dbReference type="Proteomes" id="UP000231057"/>
    </source>
</evidence>
<dbReference type="SUPFAM" id="SSF53335">
    <property type="entry name" value="S-adenosyl-L-methionine-dependent methyltransferases"/>
    <property type="match status" value="1"/>
</dbReference>
<evidence type="ECO:0008006" key="5">
    <source>
        <dbReference type="Google" id="ProtNLM"/>
    </source>
</evidence>
<dbReference type="KEGG" id="slw:BRW62_04040"/>
<dbReference type="PANTHER" id="PTHR12049">
    <property type="entry name" value="PROTEIN ARGININE METHYLTRANSFERASE NDUFAF7, MITOCHONDRIAL"/>
    <property type="match status" value="1"/>
</dbReference>
<dbReference type="InterPro" id="IPR029063">
    <property type="entry name" value="SAM-dependent_MTases_sf"/>
</dbReference>
<dbReference type="InterPro" id="IPR003788">
    <property type="entry name" value="NDUFAF7"/>
</dbReference>
<keyword evidence="4" id="KW-1185">Reference proteome</keyword>
<gene>
    <name evidence="3" type="ORF">BRW62_04040</name>
</gene>
<dbReference type="RefSeq" id="WP_099798409.1">
    <property type="nucleotide sequence ID" value="NZ_CP018092.1"/>
</dbReference>
<name>A0A2D2Q0M8_PARLV</name>
<keyword evidence="1" id="KW-0489">Methyltransferase</keyword>